<reference evidence="11" key="2">
    <citation type="submission" date="2020-09" db="EMBL/GenBank/DDBJ databases">
        <authorList>
            <person name="Sun Q."/>
            <person name="Ohkuma M."/>
        </authorList>
    </citation>
    <scope>NUCLEOTIDE SEQUENCE</scope>
    <source>
        <strain evidence="11">JCM 4784</strain>
    </source>
</reference>
<dbReference type="InterPro" id="IPR050482">
    <property type="entry name" value="Sensor_HK_TwoCompSys"/>
</dbReference>
<evidence type="ECO:0000256" key="7">
    <source>
        <dbReference type="ARBA" id="ARBA00022840"/>
    </source>
</evidence>
<evidence type="ECO:0000256" key="1">
    <source>
        <dbReference type="ARBA" id="ARBA00000085"/>
    </source>
</evidence>
<keyword evidence="9" id="KW-0472">Membrane</keyword>
<keyword evidence="12" id="KW-1185">Reference proteome</keyword>
<keyword evidence="6" id="KW-0418">Kinase</keyword>
<accession>A0A918ZEH8</accession>
<comment type="caution">
    <text evidence="11">The sequence shown here is derived from an EMBL/GenBank/DDBJ whole genome shotgun (WGS) entry which is preliminary data.</text>
</comment>
<dbReference type="SMART" id="SM00387">
    <property type="entry name" value="HATPase_c"/>
    <property type="match status" value="1"/>
</dbReference>
<keyword evidence="9" id="KW-0812">Transmembrane</keyword>
<dbReference type="CDD" id="cd16917">
    <property type="entry name" value="HATPase_UhpB-NarQ-NarX-like"/>
    <property type="match status" value="1"/>
</dbReference>
<dbReference type="EMBL" id="BNBT01000017">
    <property type="protein sequence ID" value="GHE48843.1"/>
    <property type="molecule type" value="Genomic_DNA"/>
</dbReference>
<evidence type="ECO:0000259" key="10">
    <source>
        <dbReference type="SMART" id="SM00387"/>
    </source>
</evidence>
<dbReference type="GO" id="GO:0016020">
    <property type="term" value="C:membrane"/>
    <property type="evidence" value="ECO:0007669"/>
    <property type="project" value="InterPro"/>
</dbReference>
<dbReference type="Pfam" id="PF02518">
    <property type="entry name" value="HATPase_c"/>
    <property type="match status" value="1"/>
</dbReference>
<comment type="catalytic activity">
    <reaction evidence="1">
        <text>ATP + protein L-histidine = ADP + protein N-phospho-L-histidine.</text>
        <dbReference type="EC" id="2.7.13.3"/>
    </reaction>
</comment>
<evidence type="ECO:0000256" key="3">
    <source>
        <dbReference type="ARBA" id="ARBA00022553"/>
    </source>
</evidence>
<feature type="transmembrane region" description="Helical" evidence="9">
    <location>
        <begin position="27"/>
        <end position="47"/>
    </location>
</feature>
<evidence type="ECO:0000256" key="2">
    <source>
        <dbReference type="ARBA" id="ARBA00012438"/>
    </source>
</evidence>
<dbReference type="GO" id="GO:0000155">
    <property type="term" value="F:phosphorelay sensor kinase activity"/>
    <property type="evidence" value="ECO:0007669"/>
    <property type="project" value="InterPro"/>
</dbReference>
<keyword evidence="4" id="KW-0808">Transferase</keyword>
<gene>
    <name evidence="11" type="ORF">GCM10018785_18050</name>
</gene>
<keyword evidence="7" id="KW-0067">ATP-binding</keyword>
<dbReference type="AlphaFoldDB" id="A0A918ZEH8"/>
<reference evidence="11" key="1">
    <citation type="journal article" date="2014" name="Int. J. Syst. Evol. Microbiol.">
        <title>Complete genome sequence of Corynebacterium casei LMG S-19264T (=DSM 44701T), isolated from a smear-ripened cheese.</title>
        <authorList>
            <consortium name="US DOE Joint Genome Institute (JGI-PGF)"/>
            <person name="Walter F."/>
            <person name="Albersmeier A."/>
            <person name="Kalinowski J."/>
            <person name="Ruckert C."/>
        </authorList>
    </citation>
    <scope>NUCLEOTIDE SEQUENCE</scope>
    <source>
        <strain evidence="11">JCM 4784</strain>
    </source>
</reference>
<dbReference type="GO" id="GO:0005524">
    <property type="term" value="F:ATP binding"/>
    <property type="evidence" value="ECO:0007669"/>
    <property type="project" value="UniProtKB-KW"/>
</dbReference>
<dbReference type="Proteomes" id="UP000608024">
    <property type="component" value="Unassembled WGS sequence"/>
</dbReference>
<organism evidence="11 12">
    <name type="scientific">Streptomyces longispororuber</name>
    <dbReference type="NCBI Taxonomy" id="68230"/>
    <lineage>
        <taxon>Bacteria</taxon>
        <taxon>Bacillati</taxon>
        <taxon>Actinomycetota</taxon>
        <taxon>Actinomycetes</taxon>
        <taxon>Kitasatosporales</taxon>
        <taxon>Streptomycetaceae</taxon>
        <taxon>Streptomyces</taxon>
    </lineage>
</organism>
<proteinExistence type="predicted"/>
<dbReference type="Pfam" id="PF13796">
    <property type="entry name" value="Sensor"/>
    <property type="match status" value="1"/>
</dbReference>
<feature type="domain" description="Histidine kinase/HSP90-like ATPase" evidence="10">
    <location>
        <begin position="334"/>
        <end position="424"/>
    </location>
</feature>
<dbReference type="PANTHER" id="PTHR24421">
    <property type="entry name" value="NITRATE/NITRITE SENSOR PROTEIN NARX-RELATED"/>
    <property type="match status" value="1"/>
</dbReference>
<evidence type="ECO:0000256" key="6">
    <source>
        <dbReference type="ARBA" id="ARBA00022777"/>
    </source>
</evidence>
<feature type="transmembrane region" description="Helical" evidence="9">
    <location>
        <begin position="118"/>
        <end position="151"/>
    </location>
</feature>
<dbReference type="Gene3D" id="1.20.5.1930">
    <property type="match status" value="1"/>
</dbReference>
<dbReference type="SUPFAM" id="SSF55874">
    <property type="entry name" value="ATPase domain of HSP90 chaperone/DNA topoisomerase II/histidine kinase"/>
    <property type="match status" value="1"/>
</dbReference>
<keyword evidence="8" id="KW-0902">Two-component regulatory system</keyword>
<dbReference type="Gene3D" id="3.30.565.10">
    <property type="entry name" value="Histidine kinase-like ATPase, C-terminal domain"/>
    <property type="match status" value="1"/>
</dbReference>
<dbReference type="InterPro" id="IPR025828">
    <property type="entry name" value="Put_sensor_dom"/>
</dbReference>
<keyword evidence="5" id="KW-0547">Nucleotide-binding</keyword>
<protein>
    <recommendedName>
        <fullName evidence="2">histidine kinase</fullName>
        <ecNumber evidence="2">2.7.13.3</ecNumber>
    </recommendedName>
</protein>
<evidence type="ECO:0000313" key="11">
    <source>
        <dbReference type="EMBL" id="GHE48843.1"/>
    </source>
</evidence>
<dbReference type="InterPro" id="IPR011712">
    <property type="entry name" value="Sig_transdc_His_kin_sub3_dim/P"/>
</dbReference>
<keyword evidence="3" id="KW-0597">Phosphoprotein</keyword>
<dbReference type="PANTHER" id="PTHR24421:SF10">
    <property type="entry name" value="NITRATE_NITRITE SENSOR PROTEIN NARQ"/>
    <property type="match status" value="1"/>
</dbReference>
<evidence type="ECO:0000313" key="12">
    <source>
        <dbReference type="Proteomes" id="UP000608024"/>
    </source>
</evidence>
<dbReference type="InterPro" id="IPR003594">
    <property type="entry name" value="HATPase_dom"/>
</dbReference>
<feature type="transmembrane region" description="Helical" evidence="9">
    <location>
        <begin position="53"/>
        <end position="72"/>
    </location>
</feature>
<dbReference type="EC" id="2.7.13.3" evidence="2"/>
<sequence length="424" mass="45120">MRLRPPRVRGVPFRGARGLLGRDTRDGLLHLLTTLALTPLYVVPVTLFALGAALTPLLLLGLPLLPAAMKLAHWTGRLDRARLHLLLDVDVEVPAAVPGTGWKERLERTFGRRAWRELGYTGVMALWGCAVGGLVAGLLAAGLLLSLLPLLGPFLPEGSSLLGLDVGTPALTVPAGAVGVGLLGTGLWLGGPLARAESALIARFLGAGHVDHLVRRLTDLEDSRSRMVDAAEQERRRIERDLHDGAQQRLLSVAMTLGRAKSRFDRDPDRARQLVLTAHEEAKAAMRELRDVTRGLHPAVLTEQGIEPALAALAARCPVPVDLAAHLPERPSPRAEAVAYYVVCELLTNVAKHAAADRAEVRVAREADLLRVTVGDDGVGGADPGRGTGLSGLRDRVRAVDGRLALSSPGGGPTVVDVTLPWRA</sequence>
<dbReference type="GO" id="GO:0046983">
    <property type="term" value="F:protein dimerization activity"/>
    <property type="evidence" value="ECO:0007669"/>
    <property type="project" value="InterPro"/>
</dbReference>
<evidence type="ECO:0000256" key="5">
    <source>
        <dbReference type="ARBA" id="ARBA00022741"/>
    </source>
</evidence>
<keyword evidence="9" id="KW-1133">Transmembrane helix</keyword>
<dbReference type="RefSeq" id="WP_190135310.1">
    <property type="nucleotide sequence ID" value="NZ_BNBT01000017.1"/>
</dbReference>
<dbReference type="Pfam" id="PF07730">
    <property type="entry name" value="HisKA_3"/>
    <property type="match status" value="1"/>
</dbReference>
<name>A0A918ZEH8_9ACTN</name>
<evidence type="ECO:0000256" key="9">
    <source>
        <dbReference type="SAM" id="Phobius"/>
    </source>
</evidence>
<dbReference type="InterPro" id="IPR036890">
    <property type="entry name" value="HATPase_C_sf"/>
</dbReference>
<evidence type="ECO:0000256" key="8">
    <source>
        <dbReference type="ARBA" id="ARBA00023012"/>
    </source>
</evidence>
<evidence type="ECO:0000256" key="4">
    <source>
        <dbReference type="ARBA" id="ARBA00022679"/>
    </source>
</evidence>